<dbReference type="InterPro" id="IPR049371">
    <property type="entry name" value="GspD-like_N0"/>
</dbReference>
<feature type="signal peptide" evidence="12">
    <location>
        <begin position="1"/>
        <end position="29"/>
    </location>
</feature>
<evidence type="ECO:0000259" key="13">
    <source>
        <dbReference type="Pfam" id="PF00263"/>
    </source>
</evidence>
<comment type="caution">
    <text evidence="16">The sequence shown here is derived from an EMBL/GenBank/DDBJ whole genome shotgun (WGS) entry which is preliminary data.</text>
</comment>
<evidence type="ECO:0000256" key="5">
    <source>
        <dbReference type="ARBA" id="ARBA00022692"/>
    </source>
</evidence>
<keyword evidence="17" id="KW-1185">Reference proteome</keyword>
<dbReference type="PRINTS" id="PR00811">
    <property type="entry name" value="BCTERIALGSPD"/>
</dbReference>
<dbReference type="InterPro" id="IPR038591">
    <property type="entry name" value="NolW-like_sf"/>
</dbReference>
<dbReference type="InterPro" id="IPR004846">
    <property type="entry name" value="T2SS/T3SS_dom"/>
</dbReference>
<dbReference type="Pfam" id="PF21305">
    <property type="entry name" value="type_II_gspD_N0"/>
    <property type="match status" value="1"/>
</dbReference>
<dbReference type="InterPro" id="IPR005644">
    <property type="entry name" value="NolW-like"/>
</dbReference>
<proteinExistence type="inferred from homology"/>
<evidence type="ECO:0000256" key="3">
    <source>
        <dbReference type="ARBA" id="ARBA00022448"/>
    </source>
</evidence>
<feature type="domain" description="GspD-like N0" evidence="15">
    <location>
        <begin position="132"/>
        <end position="201"/>
    </location>
</feature>
<feature type="region of interest" description="Disordered" evidence="11">
    <location>
        <begin position="32"/>
        <end position="116"/>
    </location>
</feature>
<feature type="domain" description="Type II/III secretion system secretin-like" evidence="13">
    <location>
        <begin position="580"/>
        <end position="744"/>
    </location>
</feature>
<dbReference type="Gene3D" id="3.30.1370.120">
    <property type="match status" value="2"/>
</dbReference>
<evidence type="ECO:0000313" key="17">
    <source>
        <dbReference type="Proteomes" id="UP000060487"/>
    </source>
</evidence>
<feature type="chain" id="PRO_5045558175" evidence="12">
    <location>
        <begin position="30"/>
        <end position="796"/>
    </location>
</feature>
<gene>
    <name evidence="16" type="ORF">ASN18_1493</name>
</gene>
<keyword evidence="7" id="KW-0653">Protein transport</keyword>
<dbReference type="Pfam" id="PF00263">
    <property type="entry name" value="Secretin"/>
    <property type="match status" value="1"/>
</dbReference>
<evidence type="ECO:0000256" key="10">
    <source>
        <dbReference type="RuleBase" id="RU004004"/>
    </source>
</evidence>
<dbReference type="RefSeq" id="WP_085052115.1">
    <property type="nucleotide sequence ID" value="NZ_LNQR01000056.1"/>
</dbReference>
<feature type="region of interest" description="Disordered" evidence="11">
    <location>
        <begin position="772"/>
        <end position="796"/>
    </location>
</feature>
<dbReference type="InterPro" id="IPR001775">
    <property type="entry name" value="GspD/PilQ"/>
</dbReference>
<feature type="region of interest" description="Disordered" evidence="11">
    <location>
        <begin position="400"/>
        <end position="448"/>
    </location>
</feature>
<keyword evidence="4" id="KW-1134">Transmembrane beta strand</keyword>
<evidence type="ECO:0000256" key="2">
    <source>
        <dbReference type="ARBA" id="ARBA00006980"/>
    </source>
</evidence>
<keyword evidence="6 12" id="KW-0732">Signal</keyword>
<evidence type="ECO:0000256" key="1">
    <source>
        <dbReference type="ARBA" id="ARBA00004442"/>
    </source>
</evidence>
<sequence>MKKAQQGKKYLSVVFVTSALILLSFLSTTQGQEQIQPPPNVPPQGFQLPPPPRQPLPPGIVDNISILFPVPPSTPPMMPPPAKVTTSNTGQSTPPPPDNKTTNQTSAQPPPPLVSAPLPQVVQQSGPNNIGLSFDDADIFEIAHTVFGEILKVNYLIDARVKGRITFKTVRPVSNSDVLPIMSTIFRLNGVSIMEENGLYRLVPLADISKEPVGVKYGKDAQGMQVKGFSMVQIIPLNFMNSKDMLEILTPFLSTGAIIKEVPGKNCLIISDTDENIQRLLKIVNIFDDDAFKDVKVELFVFKNLSIKDVIDDLKGTFPLFTATTKDSLKMKYLPIEKLNAILVVAPDEQFLKHFKKWVDIIDNVFEGAKPRIYVYPLQNSQAEHIMSILSQIFTDSGASKSSQDKSLTTATTSTSDKSSSSKSTLTSTLTSPTSTTKTDSTKDTKKSTTASAINAANSILVSSETKIYYDEKLNSLIILALPKDYLYIEELIKKLDSVPRQVLIEALIIEVNLTDSLKYGVQWFLANNITVNNHKYTGAAMVEEGSKIGLTAPLFSKTTGLTYAVFNGAGLLSAMIQTLATETDISVLSNPTILVSDNNEAKIQVGDKVPIVTSQSNVTGTTSIQNQYQYQDTGVILKVKPQINDSGLVKLDVTQEVSDVKDTVTTPGVDSPTINVRSVTTNLVVQDGASIAIGGLIQDKITNTQQGIPLLSKIPLIGGLFGYKEKSHNRTELMIIITPHVVKNLADAAMMTEDFKEKLIGLKKMLSKDKNDLIPDKKAQKGSSGGPPADEPGKK</sequence>
<dbReference type="NCBIfam" id="TIGR02517">
    <property type="entry name" value="type_II_gspD"/>
    <property type="match status" value="1"/>
</dbReference>
<evidence type="ECO:0000256" key="8">
    <source>
        <dbReference type="ARBA" id="ARBA00023136"/>
    </source>
</evidence>
<dbReference type="PRINTS" id="PR01032">
    <property type="entry name" value="PHAGEIV"/>
</dbReference>
<evidence type="ECO:0000259" key="14">
    <source>
        <dbReference type="Pfam" id="PF03958"/>
    </source>
</evidence>
<feature type="compositionally biased region" description="Pro residues" evidence="11">
    <location>
        <begin position="36"/>
        <end position="58"/>
    </location>
</feature>
<feature type="domain" description="NolW-like" evidence="14">
    <location>
        <begin position="375"/>
        <end position="502"/>
    </location>
</feature>
<dbReference type="PANTHER" id="PTHR30332:SF25">
    <property type="entry name" value="SECRETIN XPSD"/>
    <property type="match status" value="1"/>
</dbReference>
<dbReference type="Pfam" id="PF03958">
    <property type="entry name" value="Secretin_N"/>
    <property type="match status" value="1"/>
</dbReference>
<protein>
    <submittedName>
        <fullName evidence="16">Type II secretion system protein GspD</fullName>
    </submittedName>
</protein>
<dbReference type="InterPro" id="IPR050810">
    <property type="entry name" value="Bact_Secretion_Sys_Channel"/>
</dbReference>
<reference evidence="16 17" key="1">
    <citation type="submission" date="2015-11" db="EMBL/GenBank/DDBJ databases">
        <authorList>
            <person name="Lin W."/>
        </authorList>
    </citation>
    <scope>NUCLEOTIDE SEQUENCE [LARGE SCALE GENOMIC DNA]</scope>
    <source>
        <strain evidence="16 17">HCH-1</strain>
    </source>
</reference>
<comment type="similarity">
    <text evidence="2">Belongs to the bacterial secretin family. GSP D subfamily.</text>
</comment>
<dbReference type="InterPro" id="IPR013356">
    <property type="entry name" value="T2SS_GspD"/>
</dbReference>
<evidence type="ECO:0000259" key="15">
    <source>
        <dbReference type="Pfam" id="PF21305"/>
    </source>
</evidence>
<keyword evidence="8" id="KW-0472">Membrane</keyword>
<feature type="compositionally biased region" description="Pro residues" evidence="11">
    <location>
        <begin position="69"/>
        <end position="82"/>
    </location>
</feature>
<organism evidence="16 17">
    <name type="scientific">Candidatus Magnetominusculus xianensis</name>
    <dbReference type="NCBI Taxonomy" id="1748249"/>
    <lineage>
        <taxon>Bacteria</taxon>
        <taxon>Pseudomonadati</taxon>
        <taxon>Nitrospirota</taxon>
        <taxon>Nitrospiria</taxon>
        <taxon>Nitrospirales</taxon>
        <taxon>Nitrospiraceae</taxon>
        <taxon>Candidatus Magnetominusculus</taxon>
    </lineage>
</organism>
<evidence type="ECO:0000256" key="6">
    <source>
        <dbReference type="ARBA" id="ARBA00022729"/>
    </source>
</evidence>
<feature type="compositionally biased region" description="Low complexity" evidence="11">
    <location>
        <begin position="406"/>
        <end position="439"/>
    </location>
</feature>
<accession>A0ABR5SFQ6</accession>
<evidence type="ECO:0000256" key="12">
    <source>
        <dbReference type="SAM" id="SignalP"/>
    </source>
</evidence>
<keyword evidence="5" id="KW-0812">Transmembrane</keyword>
<evidence type="ECO:0000256" key="4">
    <source>
        <dbReference type="ARBA" id="ARBA00022452"/>
    </source>
</evidence>
<keyword evidence="9" id="KW-0998">Cell outer membrane</keyword>
<dbReference type="EMBL" id="LNQR01000056">
    <property type="protein sequence ID" value="KWT86770.1"/>
    <property type="molecule type" value="Genomic_DNA"/>
</dbReference>
<evidence type="ECO:0000256" key="11">
    <source>
        <dbReference type="SAM" id="MobiDB-lite"/>
    </source>
</evidence>
<name>A0ABR5SFQ6_9BACT</name>
<dbReference type="PANTHER" id="PTHR30332">
    <property type="entry name" value="PROBABLE GENERAL SECRETION PATHWAY PROTEIN D"/>
    <property type="match status" value="1"/>
</dbReference>
<evidence type="ECO:0000256" key="7">
    <source>
        <dbReference type="ARBA" id="ARBA00022927"/>
    </source>
</evidence>
<evidence type="ECO:0000313" key="16">
    <source>
        <dbReference type="EMBL" id="KWT86770.1"/>
    </source>
</evidence>
<keyword evidence="3 10" id="KW-0813">Transport</keyword>
<dbReference type="Proteomes" id="UP000060487">
    <property type="component" value="Unassembled WGS sequence"/>
</dbReference>
<evidence type="ECO:0000256" key="9">
    <source>
        <dbReference type="ARBA" id="ARBA00023237"/>
    </source>
</evidence>
<comment type="subcellular location">
    <subcellularLocation>
        <location evidence="1 10">Cell outer membrane</location>
    </subcellularLocation>
</comment>